<dbReference type="Proteomes" id="UP000530928">
    <property type="component" value="Unassembled WGS sequence"/>
</dbReference>
<dbReference type="RefSeq" id="WP_181616689.1">
    <property type="nucleotide sequence ID" value="NZ_JACDUR010000019.1"/>
</dbReference>
<evidence type="ECO:0000256" key="1">
    <source>
        <dbReference type="SAM" id="Phobius"/>
    </source>
</evidence>
<feature type="transmembrane region" description="Helical" evidence="1">
    <location>
        <begin position="86"/>
        <end position="103"/>
    </location>
</feature>
<gene>
    <name evidence="2" type="ORF">HNR30_009421</name>
</gene>
<dbReference type="AlphaFoldDB" id="A0A7W0HW89"/>
<accession>A0A7W0HW89</accession>
<organism evidence="2 3">
    <name type="scientific">Nonomuraea soli</name>
    <dbReference type="NCBI Taxonomy" id="1032476"/>
    <lineage>
        <taxon>Bacteria</taxon>
        <taxon>Bacillati</taxon>
        <taxon>Actinomycetota</taxon>
        <taxon>Actinomycetes</taxon>
        <taxon>Streptosporangiales</taxon>
        <taxon>Streptosporangiaceae</taxon>
        <taxon>Nonomuraea</taxon>
    </lineage>
</organism>
<reference evidence="2 3" key="1">
    <citation type="submission" date="2020-07" db="EMBL/GenBank/DDBJ databases">
        <title>Genomic Encyclopedia of Type Strains, Phase IV (KMG-IV): sequencing the most valuable type-strain genomes for metagenomic binning, comparative biology and taxonomic classification.</title>
        <authorList>
            <person name="Goeker M."/>
        </authorList>
    </citation>
    <scope>NUCLEOTIDE SEQUENCE [LARGE SCALE GENOMIC DNA]</scope>
    <source>
        <strain evidence="2 3">DSM 45533</strain>
    </source>
</reference>
<keyword evidence="3" id="KW-1185">Reference proteome</keyword>
<keyword evidence="1" id="KW-0812">Transmembrane</keyword>
<evidence type="ECO:0000313" key="2">
    <source>
        <dbReference type="EMBL" id="MBA2898013.1"/>
    </source>
</evidence>
<proteinExistence type="predicted"/>
<comment type="caution">
    <text evidence="2">The sequence shown here is derived from an EMBL/GenBank/DDBJ whole genome shotgun (WGS) entry which is preliminary data.</text>
</comment>
<feature type="non-terminal residue" evidence="2">
    <location>
        <position position="129"/>
    </location>
</feature>
<keyword evidence="1" id="KW-1133">Transmembrane helix</keyword>
<name>A0A7W0HW89_9ACTN</name>
<protein>
    <submittedName>
        <fullName evidence="2">Uncharacterized protein</fullName>
    </submittedName>
</protein>
<dbReference type="EMBL" id="JACDUR010000019">
    <property type="protein sequence ID" value="MBA2898013.1"/>
    <property type="molecule type" value="Genomic_DNA"/>
</dbReference>
<keyword evidence="1" id="KW-0472">Membrane</keyword>
<evidence type="ECO:0000313" key="3">
    <source>
        <dbReference type="Proteomes" id="UP000530928"/>
    </source>
</evidence>
<sequence length="129" mass="13903">MRHTEAVLESGVRISALVIEAHPPERLRAGGPDVLIVSYTTPEESVTVQVSDSVSAEGLKPGDFVEVVYDPQDVDYVVLASLGDATYYYVFIALAGVMVLPRFDGHLISEGPWFPEEGVHCAEQLSAGV</sequence>